<evidence type="ECO:0000313" key="3">
    <source>
        <dbReference type="EMBL" id="MBW32963.1"/>
    </source>
</evidence>
<feature type="region of interest" description="Disordered" evidence="1">
    <location>
        <begin position="43"/>
        <end position="70"/>
    </location>
</feature>
<keyword evidence="2" id="KW-0732">Signal</keyword>
<feature type="signal peptide" evidence="2">
    <location>
        <begin position="1"/>
        <end position="24"/>
    </location>
</feature>
<dbReference type="AlphaFoldDB" id="A0A2M3ZWP5"/>
<reference evidence="3" key="1">
    <citation type="submission" date="2018-01" db="EMBL/GenBank/DDBJ databases">
        <title>An insight into the sialome of Amazonian anophelines.</title>
        <authorList>
            <person name="Ribeiro J.M."/>
            <person name="Scarpassa V."/>
            <person name="Calvo E."/>
        </authorList>
    </citation>
    <scope>NUCLEOTIDE SEQUENCE</scope>
    <source>
        <tissue evidence="3">Salivary glands</tissue>
    </source>
</reference>
<protein>
    <submittedName>
        <fullName evidence="3">Putative secreted peptide</fullName>
    </submittedName>
</protein>
<proteinExistence type="predicted"/>
<name>A0A2M3ZWP5_9DIPT</name>
<organism evidence="3">
    <name type="scientific">Anopheles braziliensis</name>
    <dbReference type="NCBI Taxonomy" id="58242"/>
    <lineage>
        <taxon>Eukaryota</taxon>
        <taxon>Metazoa</taxon>
        <taxon>Ecdysozoa</taxon>
        <taxon>Arthropoda</taxon>
        <taxon>Hexapoda</taxon>
        <taxon>Insecta</taxon>
        <taxon>Pterygota</taxon>
        <taxon>Neoptera</taxon>
        <taxon>Endopterygota</taxon>
        <taxon>Diptera</taxon>
        <taxon>Nematocera</taxon>
        <taxon>Culicoidea</taxon>
        <taxon>Culicidae</taxon>
        <taxon>Anophelinae</taxon>
        <taxon>Anopheles</taxon>
    </lineage>
</organism>
<evidence type="ECO:0000256" key="2">
    <source>
        <dbReference type="SAM" id="SignalP"/>
    </source>
</evidence>
<dbReference type="EMBL" id="GGFM01012212">
    <property type="protein sequence ID" value="MBW32963.1"/>
    <property type="molecule type" value="Transcribed_RNA"/>
</dbReference>
<sequence length="70" mass="7382">MAPPTTRLGSLWSLPLSLVPLSLSQGPFNVLLATAKTGSVVGIPPENKKKPGRNEFLPSRECSIAGPCRP</sequence>
<accession>A0A2M3ZWP5</accession>
<feature type="chain" id="PRO_5014921473" evidence="2">
    <location>
        <begin position="25"/>
        <end position="70"/>
    </location>
</feature>
<evidence type="ECO:0000256" key="1">
    <source>
        <dbReference type="SAM" id="MobiDB-lite"/>
    </source>
</evidence>